<evidence type="ECO:0000313" key="3">
    <source>
        <dbReference type="EMBL" id="SOC51487.1"/>
    </source>
</evidence>
<reference evidence="4" key="1">
    <citation type="submission" date="2017-08" db="EMBL/GenBank/DDBJ databases">
        <authorList>
            <person name="Varghese N."/>
            <person name="Submissions S."/>
        </authorList>
    </citation>
    <scope>NUCLEOTIDE SEQUENCE [LARGE SCALE GENOMIC DNA]</scope>
    <source>
        <strain evidence="4">DSM 4725</strain>
    </source>
</reference>
<dbReference type="GO" id="GO:0004222">
    <property type="term" value="F:metalloendopeptidase activity"/>
    <property type="evidence" value="ECO:0007669"/>
    <property type="project" value="TreeGrafter"/>
</dbReference>
<sequence>MFQRRPSIPTTARPQARRSRSLRSGLVAILAGTALVVTAAPALAVPPAPPNPSDSEIGAAKAQQDAAAAEVGRIAGLVATAEAELERLGVQAEAAGTAYEAANEALQVAQGKADEAASQLQVAAEAVAAAQVRIAAFSRDSYMQGASMSTSAVLLSATGPAELIQRAAMLDYVGANKVDVLADMEVARVAQAEAEAGARAARDEMAAAEETAAAAKAQADGQVAVQRGAYAEIEAQKDAYETQLEAANIALLQMQGARNAHQQWQQQKAAEEAAQKAAAERAAAEAAAAAAAARNAPSRSPVSNGSSGGGGGASSGPYVKPTSGRVSSCFGARWGTLHGGVDIAAPIGTPIYAAHGGVVQRAGTASGFGYAVWILGDDGYVTVYGHVNKYFVRAGERVRAGEEIAEVGNRGESTGPHLHFEVHSRGVMYGGQIEPVDWLRARGIDLGNVC</sequence>
<dbReference type="Gene3D" id="6.10.250.3150">
    <property type="match status" value="1"/>
</dbReference>
<evidence type="ECO:0000313" key="4">
    <source>
        <dbReference type="Proteomes" id="UP000219435"/>
    </source>
</evidence>
<protein>
    <submittedName>
        <fullName evidence="3">Peptidase family M23</fullName>
    </submittedName>
</protein>
<dbReference type="PANTHER" id="PTHR21666">
    <property type="entry name" value="PEPTIDASE-RELATED"/>
    <property type="match status" value="1"/>
</dbReference>
<dbReference type="InterPro" id="IPR009148">
    <property type="entry name" value="PcsB-like"/>
</dbReference>
<dbReference type="InterPro" id="IPR011055">
    <property type="entry name" value="Dup_hybrid_motif"/>
</dbReference>
<gene>
    <name evidence="3" type="ORF">SAMN05660748_3745</name>
</gene>
<name>A0A285VBZ7_9ACTN</name>
<proteinExistence type="predicted"/>
<dbReference type="OrthoDB" id="5244067at2"/>
<dbReference type="PRINTS" id="PR01852">
    <property type="entry name" value="SIBAPROTEIN"/>
</dbReference>
<evidence type="ECO:0000259" key="2">
    <source>
        <dbReference type="Pfam" id="PF01551"/>
    </source>
</evidence>
<organism evidence="3 4">
    <name type="scientific">Blastococcus aggregatus</name>
    <dbReference type="NCBI Taxonomy" id="38502"/>
    <lineage>
        <taxon>Bacteria</taxon>
        <taxon>Bacillati</taxon>
        <taxon>Actinomycetota</taxon>
        <taxon>Actinomycetes</taxon>
        <taxon>Geodermatophilales</taxon>
        <taxon>Geodermatophilaceae</taxon>
        <taxon>Blastococcus</taxon>
    </lineage>
</organism>
<keyword evidence="4" id="KW-1185">Reference proteome</keyword>
<dbReference type="AlphaFoldDB" id="A0A285VBZ7"/>
<dbReference type="EMBL" id="OBQI01000006">
    <property type="protein sequence ID" value="SOC51487.1"/>
    <property type="molecule type" value="Genomic_DNA"/>
</dbReference>
<feature type="region of interest" description="Disordered" evidence="1">
    <location>
        <begin position="290"/>
        <end position="318"/>
    </location>
</feature>
<feature type="compositionally biased region" description="Low complexity" evidence="1">
    <location>
        <begin position="290"/>
        <end position="305"/>
    </location>
</feature>
<dbReference type="Gene3D" id="2.70.70.10">
    <property type="entry name" value="Glucose Permease (Domain IIA)"/>
    <property type="match status" value="1"/>
</dbReference>
<dbReference type="InterPro" id="IPR050570">
    <property type="entry name" value="Cell_wall_metabolism_enzyme"/>
</dbReference>
<dbReference type="PANTHER" id="PTHR21666:SF270">
    <property type="entry name" value="MUREIN HYDROLASE ACTIVATOR ENVC"/>
    <property type="match status" value="1"/>
</dbReference>
<evidence type="ECO:0000256" key="1">
    <source>
        <dbReference type="SAM" id="MobiDB-lite"/>
    </source>
</evidence>
<dbReference type="SUPFAM" id="SSF51261">
    <property type="entry name" value="Duplicated hybrid motif"/>
    <property type="match status" value="1"/>
</dbReference>
<dbReference type="CDD" id="cd12797">
    <property type="entry name" value="M23_peptidase"/>
    <property type="match status" value="1"/>
</dbReference>
<feature type="domain" description="M23ase beta-sheet core" evidence="2">
    <location>
        <begin position="337"/>
        <end position="426"/>
    </location>
</feature>
<dbReference type="InterPro" id="IPR016047">
    <property type="entry name" value="M23ase_b-sheet_dom"/>
</dbReference>
<dbReference type="Proteomes" id="UP000219435">
    <property type="component" value="Unassembled WGS sequence"/>
</dbReference>
<dbReference type="RefSeq" id="WP_097196524.1">
    <property type="nucleotide sequence ID" value="NZ_OBQI01000006.1"/>
</dbReference>
<dbReference type="Pfam" id="PF01551">
    <property type="entry name" value="Peptidase_M23"/>
    <property type="match status" value="1"/>
</dbReference>
<accession>A0A285VBZ7</accession>